<dbReference type="Gene3D" id="1.10.10.1320">
    <property type="entry name" value="Anti-sigma factor, zinc-finger domain"/>
    <property type="match status" value="1"/>
</dbReference>
<organism evidence="2 3">
    <name type="scientific">Candidatus Magnetoglobus multicellularis str. Araruama</name>
    <dbReference type="NCBI Taxonomy" id="890399"/>
    <lineage>
        <taxon>Bacteria</taxon>
        <taxon>Pseudomonadati</taxon>
        <taxon>Thermodesulfobacteriota</taxon>
        <taxon>Desulfobacteria</taxon>
        <taxon>Desulfobacterales</taxon>
        <taxon>Desulfobacteraceae</taxon>
        <taxon>Candidatus Magnetoglobus</taxon>
    </lineage>
</organism>
<protein>
    <recommendedName>
        <fullName evidence="1">Putative zinc-finger domain-containing protein</fullName>
    </recommendedName>
</protein>
<proteinExistence type="predicted"/>
<reference evidence="3" key="1">
    <citation type="submission" date="2012-11" db="EMBL/GenBank/DDBJ databases">
        <authorList>
            <person name="Lucero-Rivera Y.E."/>
            <person name="Tovar-Ramirez D."/>
        </authorList>
    </citation>
    <scope>NUCLEOTIDE SEQUENCE [LARGE SCALE GENOMIC DNA]</scope>
    <source>
        <strain evidence="3">Araruama</strain>
    </source>
</reference>
<dbReference type="InterPro" id="IPR027383">
    <property type="entry name" value="Znf_put"/>
</dbReference>
<accession>A0A1V1NQL3</accession>
<feature type="domain" description="Putative zinc-finger" evidence="1">
    <location>
        <begin position="1"/>
        <end position="28"/>
    </location>
</feature>
<evidence type="ECO:0000259" key="1">
    <source>
        <dbReference type="Pfam" id="PF13490"/>
    </source>
</evidence>
<evidence type="ECO:0000313" key="2">
    <source>
        <dbReference type="EMBL" id="ETR64864.1"/>
    </source>
</evidence>
<comment type="caution">
    <text evidence="2">The sequence shown here is derived from an EMBL/GenBank/DDBJ whole genome shotgun (WGS) entry which is preliminary data.</text>
</comment>
<name>A0A1V1NQL3_9BACT</name>
<dbReference type="InterPro" id="IPR041916">
    <property type="entry name" value="Anti_sigma_zinc_sf"/>
</dbReference>
<dbReference type="Pfam" id="PF13490">
    <property type="entry name" value="zf-HC2"/>
    <property type="match status" value="1"/>
</dbReference>
<evidence type="ECO:0000313" key="3">
    <source>
        <dbReference type="Proteomes" id="UP000189670"/>
    </source>
</evidence>
<gene>
    <name evidence="2" type="ORF">OMM_15230</name>
</gene>
<sequence length="139" mass="16391">MYDYAEGFLPESECKLVESHLEICEECREIVEEFIDTLADPGFYEAEASQISDDKVVSYIVQQIDSFLNQPSIFKQWFLGFFDFIRSLTEKQTYQQEYAEIPKCQSGAMTRDCNEKTLFSFSSWFPNKAKLFEYLITFR</sequence>
<dbReference type="AlphaFoldDB" id="A0A1V1NQL3"/>
<dbReference type="EMBL" id="ATBP01003533">
    <property type="protein sequence ID" value="ETR64864.1"/>
    <property type="molecule type" value="Genomic_DNA"/>
</dbReference>
<dbReference type="Proteomes" id="UP000189670">
    <property type="component" value="Unassembled WGS sequence"/>
</dbReference>